<protein>
    <submittedName>
        <fullName evidence="2">Mobilization protein</fullName>
    </submittedName>
</protein>
<proteinExistence type="predicted"/>
<evidence type="ECO:0000313" key="2">
    <source>
        <dbReference type="EMBL" id="MBD8000939.1"/>
    </source>
</evidence>
<gene>
    <name evidence="2" type="ORF">H9626_01685</name>
</gene>
<dbReference type="RefSeq" id="WP_191709349.1">
    <property type="nucleotide sequence ID" value="NZ_JACSPQ010000001.1"/>
</dbReference>
<dbReference type="EMBL" id="JACSPQ010000001">
    <property type="protein sequence ID" value="MBD8000939.1"/>
    <property type="molecule type" value="Genomic_DNA"/>
</dbReference>
<accession>A0ABR8V858</accession>
<name>A0ABR8V858_9BACT</name>
<sequence>MAQKTSVNIKPCNIGSSEAHNRRTAEYLANIRKEKFYIRTDLMARNETWVSPDFGEATLTDRYNQIAAMVKEKTGRAMQTKDRERVNKKTGKVTIVRGSTPLKEGVVVIKEDTTMEQLQKFCKVCNERWGVTALQVFIHRDEGYYGIPGDNATWKPNLHAHIVWDWMNHDTGKSCKLDEKAMSEMQTVLAECLEMERGTSKEQTGKEHLERADFILAKQKQEAEQVKAEKEAAEADRDAAIRETDNAKSEHEKLQIGNEEKQRRSEELDSEIAEKEERAREVYRENTDSIKSGIANFFGKGKYAAIEQENERLKAENEHIKESFPDAVRKEVAKRTKALTEAKRAVELERDSAMAIADSFESERDTALRQLREQKTGEQHRISMAVSRATAEKDKTIRLLQSALKASRHILSLFADMLYKANEVFRRAIDAIIHFGTEQHKSVFSPSEAADIKSVMQEYGETPEQHSAVGAWLCDYAESRQPFDEIKHRHTLKEVGDVAEGKYDWKINSTQSNGLSR</sequence>
<evidence type="ECO:0000313" key="3">
    <source>
        <dbReference type="Proteomes" id="UP000616346"/>
    </source>
</evidence>
<evidence type="ECO:0000256" key="1">
    <source>
        <dbReference type="SAM" id="MobiDB-lite"/>
    </source>
</evidence>
<dbReference type="Proteomes" id="UP000616346">
    <property type="component" value="Unassembled WGS sequence"/>
</dbReference>
<keyword evidence="3" id="KW-1185">Reference proteome</keyword>
<reference evidence="2 3" key="1">
    <citation type="submission" date="2020-08" db="EMBL/GenBank/DDBJ databases">
        <title>A Genomic Blueprint of the Chicken Gut Microbiome.</title>
        <authorList>
            <person name="Gilroy R."/>
            <person name="Ravi A."/>
            <person name="Getino M."/>
            <person name="Pursley I."/>
            <person name="Horton D.L."/>
            <person name="Alikhan N.-F."/>
            <person name="Baker D."/>
            <person name="Gharbi K."/>
            <person name="Hall N."/>
            <person name="Watson M."/>
            <person name="Adriaenssens E.M."/>
            <person name="Foster-Nyarko E."/>
            <person name="Jarju S."/>
            <person name="Secka A."/>
            <person name="Antonio M."/>
            <person name="Oren A."/>
            <person name="Chaudhuri R."/>
            <person name="La Ragione R.M."/>
            <person name="Hildebrand F."/>
            <person name="Pallen M.J."/>
        </authorList>
    </citation>
    <scope>NUCLEOTIDE SEQUENCE [LARGE SCALE GENOMIC DNA]</scope>
    <source>
        <strain evidence="2 3">Sa1YUN3</strain>
    </source>
</reference>
<feature type="region of interest" description="Disordered" evidence="1">
    <location>
        <begin position="225"/>
        <end position="284"/>
    </location>
</feature>
<organism evidence="2 3">
    <name type="scientific">Phocaeicola faecium</name>
    <dbReference type="NCBI Taxonomy" id="2762213"/>
    <lineage>
        <taxon>Bacteria</taxon>
        <taxon>Pseudomonadati</taxon>
        <taxon>Bacteroidota</taxon>
        <taxon>Bacteroidia</taxon>
        <taxon>Bacteroidales</taxon>
        <taxon>Bacteroidaceae</taxon>
        <taxon>Phocaeicola</taxon>
    </lineage>
</organism>
<comment type="caution">
    <text evidence="2">The sequence shown here is derived from an EMBL/GenBank/DDBJ whole genome shotgun (WGS) entry which is preliminary data.</text>
</comment>